<comment type="caution">
    <text evidence="3">The sequence shown here is derived from an EMBL/GenBank/DDBJ whole genome shotgun (WGS) entry which is preliminary data.</text>
</comment>
<evidence type="ECO:0000259" key="2">
    <source>
        <dbReference type="Pfam" id="PF04264"/>
    </source>
</evidence>
<dbReference type="InterPro" id="IPR007372">
    <property type="entry name" value="Lipid/polyisoprenoid-bd_YceI"/>
</dbReference>
<evidence type="ECO:0000256" key="1">
    <source>
        <dbReference type="SAM" id="SignalP"/>
    </source>
</evidence>
<dbReference type="SUPFAM" id="SSF101874">
    <property type="entry name" value="YceI-like"/>
    <property type="match status" value="1"/>
</dbReference>
<keyword evidence="4" id="KW-1185">Reference proteome</keyword>
<protein>
    <submittedName>
        <fullName evidence="3">YceI family protein</fullName>
    </submittedName>
</protein>
<organism evidence="3 4">
    <name type="scientific">Formosa undariae</name>
    <dbReference type="NCBI Taxonomy" id="1325436"/>
    <lineage>
        <taxon>Bacteria</taxon>
        <taxon>Pseudomonadati</taxon>
        <taxon>Bacteroidota</taxon>
        <taxon>Flavobacteriia</taxon>
        <taxon>Flavobacteriales</taxon>
        <taxon>Flavobacteriaceae</taxon>
        <taxon>Formosa</taxon>
    </lineage>
</organism>
<evidence type="ECO:0000313" key="3">
    <source>
        <dbReference type="EMBL" id="MFB9052539.1"/>
    </source>
</evidence>
<name>A0ABV5EZC1_9FLAO</name>
<keyword evidence="1" id="KW-0732">Signal</keyword>
<feature type="domain" description="Lipid/polyisoprenoid-binding YceI-like" evidence="2">
    <location>
        <begin position="81"/>
        <end position="191"/>
    </location>
</feature>
<evidence type="ECO:0000313" key="4">
    <source>
        <dbReference type="Proteomes" id="UP001589605"/>
    </source>
</evidence>
<feature type="chain" id="PRO_5047459169" evidence="1">
    <location>
        <begin position="22"/>
        <end position="195"/>
    </location>
</feature>
<dbReference type="Pfam" id="PF04264">
    <property type="entry name" value="YceI"/>
    <property type="match status" value="1"/>
</dbReference>
<proteinExistence type="predicted"/>
<dbReference type="EMBL" id="JBHMEZ010000003">
    <property type="protein sequence ID" value="MFB9052539.1"/>
    <property type="molecule type" value="Genomic_DNA"/>
</dbReference>
<dbReference type="Proteomes" id="UP001589605">
    <property type="component" value="Unassembled WGS sequence"/>
</dbReference>
<dbReference type="Gene3D" id="2.40.128.110">
    <property type="entry name" value="Lipid/polyisoprenoid-binding, YceI-like"/>
    <property type="match status" value="1"/>
</dbReference>
<reference evidence="3 4" key="1">
    <citation type="submission" date="2024-09" db="EMBL/GenBank/DDBJ databases">
        <authorList>
            <person name="Sun Q."/>
            <person name="Mori K."/>
        </authorList>
    </citation>
    <scope>NUCLEOTIDE SEQUENCE [LARGE SCALE GENOMIC DNA]</scope>
    <source>
        <strain evidence="3 4">CECT 8286</strain>
    </source>
</reference>
<accession>A0ABV5EZC1</accession>
<dbReference type="InterPro" id="IPR036761">
    <property type="entry name" value="TTHA0802/YceI-like_sf"/>
</dbReference>
<feature type="signal peptide" evidence="1">
    <location>
        <begin position="1"/>
        <end position="21"/>
    </location>
</feature>
<gene>
    <name evidence="3" type="ORF">ACFFVB_05550</name>
</gene>
<dbReference type="RefSeq" id="WP_382381722.1">
    <property type="nucleotide sequence ID" value="NZ_JBHMEZ010000003.1"/>
</dbReference>
<sequence>MILKKLAIALSVLLAVSFSGSPVKTEAEIVIKPSSKLTIQGITNITNFACKFNTVTLKDQIAISYTATNNEATFENALLILDNQEFDCGKRIINKDFNNLLKSDTHPQIAIRLKEVIRSKTEPKKITAHVDFIIAGVTKTYQIPISVSRDHSLKINGKIRLNIRDFDLENPKKMLGLIKIEDVVTVHFHLDMDVL</sequence>